<sequence length="190" mass="20737">MITTLLLVLGIVLVGYGLWRARRVGGADPVRDPETRLRIAVPPRRDLPMLTLEYRGQVQFGPVQARWTAPPEAAMACGNPDRDPALPGGDVPAGRYRVLEAVDLSDAADPLRDAFGTLALVLRPEAGGRDVLLHGQRRQIRHAPGGVAVLSRVLDALVEQLGDPRGLRVEIERRSIRRRGWGGTGREIRG</sequence>
<protein>
    <recommendedName>
        <fullName evidence="3">GerMN domain-containing protein</fullName>
    </recommendedName>
</protein>
<evidence type="ECO:0000313" key="1">
    <source>
        <dbReference type="EMBL" id="MBC9206805.1"/>
    </source>
</evidence>
<comment type="caution">
    <text evidence="1">The sequence shown here is derived from an EMBL/GenBank/DDBJ whole genome shotgun (WGS) entry which is preliminary data.</text>
</comment>
<reference evidence="1 2" key="1">
    <citation type="journal article" date="2013" name="Int. J. Syst. Evol. Microbiol.">
        <title>Roseomonas aerophila sp. nov., isolated from air.</title>
        <authorList>
            <person name="Kim S.J."/>
            <person name="Weon H.Y."/>
            <person name="Ahn J.H."/>
            <person name="Hong S.B."/>
            <person name="Seok S.J."/>
            <person name="Whang K.S."/>
            <person name="Kwon S.W."/>
        </authorList>
    </citation>
    <scope>NUCLEOTIDE SEQUENCE [LARGE SCALE GENOMIC DNA]</scope>
    <source>
        <strain evidence="1 2">NBRC 108923</strain>
    </source>
</reference>
<dbReference type="Proteomes" id="UP000626026">
    <property type="component" value="Unassembled WGS sequence"/>
</dbReference>
<evidence type="ECO:0000313" key="2">
    <source>
        <dbReference type="Proteomes" id="UP000626026"/>
    </source>
</evidence>
<keyword evidence="2" id="KW-1185">Reference proteome</keyword>
<organism evidence="1 2">
    <name type="scientific">Teichococcus aerophilus</name>
    <dbReference type="NCBI Taxonomy" id="1224513"/>
    <lineage>
        <taxon>Bacteria</taxon>
        <taxon>Pseudomonadati</taxon>
        <taxon>Pseudomonadota</taxon>
        <taxon>Alphaproteobacteria</taxon>
        <taxon>Acetobacterales</taxon>
        <taxon>Roseomonadaceae</taxon>
        <taxon>Roseomonas</taxon>
    </lineage>
</organism>
<accession>A0ABR7RJQ7</accession>
<gene>
    <name evidence="1" type="ORF">IBL26_08150</name>
</gene>
<evidence type="ECO:0008006" key="3">
    <source>
        <dbReference type="Google" id="ProtNLM"/>
    </source>
</evidence>
<dbReference type="EMBL" id="JACTVA010000010">
    <property type="protein sequence ID" value="MBC9206805.1"/>
    <property type="molecule type" value="Genomic_DNA"/>
</dbReference>
<dbReference type="RefSeq" id="WP_187783974.1">
    <property type="nucleotide sequence ID" value="NZ_JACTVA010000010.1"/>
</dbReference>
<proteinExistence type="predicted"/>
<name>A0ABR7RJQ7_9PROT</name>